<keyword evidence="5" id="KW-1185">Reference proteome</keyword>
<gene>
    <name evidence="4" type="ORF">EJ02DRAFT_441113</name>
</gene>
<dbReference type="InterPro" id="IPR001223">
    <property type="entry name" value="Glyco_hydro18_cat"/>
</dbReference>
<dbReference type="SUPFAM" id="SSF51445">
    <property type="entry name" value="(Trans)glycosidases"/>
    <property type="match status" value="1"/>
</dbReference>
<dbReference type="AlphaFoldDB" id="A0A6A5TC45"/>
<dbReference type="GO" id="GO:0006032">
    <property type="term" value="P:chitin catabolic process"/>
    <property type="evidence" value="ECO:0007669"/>
    <property type="project" value="TreeGrafter"/>
</dbReference>
<organism evidence="4 5">
    <name type="scientific">Clathrospora elynae</name>
    <dbReference type="NCBI Taxonomy" id="706981"/>
    <lineage>
        <taxon>Eukaryota</taxon>
        <taxon>Fungi</taxon>
        <taxon>Dikarya</taxon>
        <taxon>Ascomycota</taxon>
        <taxon>Pezizomycotina</taxon>
        <taxon>Dothideomycetes</taxon>
        <taxon>Pleosporomycetidae</taxon>
        <taxon>Pleosporales</taxon>
        <taxon>Diademaceae</taxon>
        <taxon>Clathrospora</taxon>
    </lineage>
</organism>
<dbReference type="PANTHER" id="PTHR11177:SF317">
    <property type="entry name" value="CHITINASE 12-RELATED"/>
    <property type="match status" value="1"/>
</dbReference>
<dbReference type="PROSITE" id="PS51910">
    <property type="entry name" value="GH18_2"/>
    <property type="match status" value="1"/>
</dbReference>
<dbReference type="EC" id="3.2.1.14" evidence="2"/>
<dbReference type="GO" id="GO:0005576">
    <property type="term" value="C:extracellular region"/>
    <property type="evidence" value="ECO:0007669"/>
    <property type="project" value="TreeGrafter"/>
</dbReference>
<dbReference type="PANTHER" id="PTHR11177">
    <property type="entry name" value="CHITINASE"/>
    <property type="match status" value="1"/>
</dbReference>
<dbReference type="GO" id="GO:0008061">
    <property type="term" value="F:chitin binding"/>
    <property type="evidence" value="ECO:0007669"/>
    <property type="project" value="TreeGrafter"/>
</dbReference>
<dbReference type="InterPro" id="IPR017853">
    <property type="entry name" value="GH"/>
</dbReference>
<evidence type="ECO:0000259" key="3">
    <source>
        <dbReference type="PROSITE" id="PS51910"/>
    </source>
</evidence>
<evidence type="ECO:0000313" key="5">
    <source>
        <dbReference type="Proteomes" id="UP000800038"/>
    </source>
</evidence>
<dbReference type="EMBL" id="ML976003">
    <property type="protein sequence ID" value="KAF1946497.1"/>
    <property type="molecule type" value="Genomic_DNA"/>
</dbReference>
<feature type="domain" description="GH18" evidence="3">
    <location>
        <begin position="1"/>
        <end position="200"/>
    </location>
</feature>
<dbReference type="OrthoDB" id="76388at2759"/>
<accession>A0A6A5TC45</accession>
<dbReference type="SUPFAM" id="SSF54556">
    <property type="entry name" value="Chitinase insertion domain"/>
    <property type="match status" value="1"/>
</dbReference>
<dbReference type="Gene3D" id="3.10.50.10">
    <property type="match status" value="1"/>
</dbReference>
<dbReference type="Gene3D" id="3.20.20.80">
    <property type="entry name" value="Glycosidases"/>
    <property type="match status" value="2"/>
</dbReference>
<proteinExistence type="inferred from homology"/>
<sequence length="213" mass="23184">MRGVVVQRRKYPQDTTQGAQFLALLKEIRFALDTYAETLIYGDDSGHKTKPHLLLSIATPAGESNYQNIPLGEIGATVITAYLSAGEPAFKLNLGMPLYGRDFTNTGTWEAGVYDLKDLPLVGVNEYYDAEAQATYSYDNSTGMLISYDTVGIALTKVDYIVQEKLGGAMCILSNSGGSSGFGIESSNWLMYPDSQFDNIKSGAVYEQSPPQT</sequence>
<dbReference type="InterPro" id="IPR029070">
    <property type="entry name" value="Chitinase_insertion_sf"/>
</dbReference>
<dbReference type="InterPro" id="IPR050314">
    <property type="entry name" value="Glycosyl_Hydrlase_18"/>
</dbReference>
<dbReference type="GO" id="GO:0005975">
    <property type="term" value="P:carbohydrate metabolic process"/>
    <property type="evidence" value="ECO:0007669"/>
    <property type="project" value="InterPro"/>
</dbReference>
<name>A0A6A5TC45_9PLEO</name>
<dbReference type="GO" id="GO:0008843">
    <property type="term" value="F:endochitinase activity"/>
    <property type="evidence" value="ECO:0007669"/>
    <property type="project" value="UniProtKB-EC"/>
</dbReference>
<evidence type="ECO:0000313" key="4">
    <source>
        <dbReference type="EMBL" id="KAF1946497.1"/>
    </source>
</evidence>
<evidence type="ECO:0000256" key="2">
    <source>
        <dbReference type="ARBA" id="ARBA00012729"/>
    </source>
</evidence>
<evidence type="ECO:0000256" key="1">
    <source>
        <dbReference type="ARBA" id="ARBA00008682"/>
    </source>
</evidence>
<reference evidence="4" key="1">
    <citation type="journal article" date="2020" name="Stud. Mycol.">
        <title>101 Dothideomycetes genomes: a test case for predicting lifestyles and emergence of pathogens.</title>
        <authorList>
            <person name="Haridas S."/>
            <person name="Albert R."/>
            <person name="Binder M."/>
            <person name="Bloem J."/>
            <person name="Labutti K."/>
            <person name="Salamov A."/>
            <person name="Andreopoulos B."/>
            <person name="Baker S."/>
            <person name="Barry K."/>
            <person name="Bills G."/>
            <person name="Bluhm B."/>
            <person name="Cannon C."/>
            <person name="Castanera R."/>
            <person name="Culley D."/>
            <person name="Daum C."/>
            <person name="Ezra D."/>
            <person name="Gonzalez J."/>
            <person name="Henrissat B."/>
            <person name="Kuo A."/>
            <person name="Liang C."/>
            <person name="Lipzen A."/>
            <person name="Lutzoni F."/>
            <person name="Magnuson J."/>
            <person name="Mondo S."/>
            <person name="Nolan M."/>
            <person name="Ohm R."/>
            <person name="Pangilinan J."/>
            <person name="Park H.-J."/>
            <person name="Ramirez L."/>
            <person name="Alfaro M."/>
            <person name="Sun H."/>
            <person name="Tritt A."/>
            <person name="Yoshinaga Y."/>
            <person name="Zwiers L.-H."/>
            <person name="Turgeon B."/>
            <person name="Goodwin S."/>
            <person name="Spatafora J."/>
            <person name="Crous P."/>
            <person name="Grigoriev I."/>
        </authorList>
    </citation>
    <scope>NUCLEOTIDE SEQUENCE</scope>
    <source>
        <strain evidence="4">CBS 161.51</strain>
    </source>
</reference>
<comment type="similarity">
    <text evidence="1">Belongs to the glycosyl hydrolase 18 family. Chitinase class V subfamily.</text>
</comment>
<dbReference type="Pfam" id="PF00704">
    <property type="entry name" value="Glyco_hydro_18"/>
    <property type="match status" value="1"/>
</dbReference>
<dbReference type="Proteomes" id="UP000800038">
    <property type="component" value="Unassembled WGS sequence"/>
</dbReference>
<protein>
    <recommendedName>
        <fullName evidence="2">chitinase</fullName>
        <ecNumber evidence="2">3.2.1.14</ecNumber>
    </recommendedName>
</protein>